<evidence type="ECO:0000256" key="1">
    <source>
        <dbReference type="SAM" id="MobiDB-lite"/>
    </source>
</evidence>
<dbReference type="GO" id="GO:0016607">
    <property type="term" value="C:nuclear speck"/>
    <property type="evidence" value="ECO:0007669"/>
    <property type="project" value="TreeGrafter"/>
</dbReference>
<dbReference type="InterPro" id="IPR044976">
    <property type="entry name" value="FIPS5/FIPS3-like"/>
</dbReference>
<comment type="caution">
    <text evidence="2">The sequence shown here is derived from an EMBL/GenBank/DDBJ whole genome shotgun (WGS) entry which is preliminary data.</text>
</comment>
<sequence>MAMERGGMTGEDDEDGDPLVIVADGDANQGMEEQDWGEEGGQVADGEGKEGGEVGKLGSAGSGGGSVVVRKIGYSSHGFHSLHSQFKDYGEQHEAVEGVQQHKD</sequence>
<dbReference type="PANTHER" id="PTHR36884">
    <property type="entry name" value="FIP1[III]-LIKE PROTEIN"/>
    <property type="match status" value="1"/>
</dbReference>
<accession>A0A6A3D245</accession>
<dbReference type="EMBL" id="VEPZ02000115">
    <property type="protein sequence ID" value="KAE8733359.1"/>
    <property type="molecule type" value="Genomic_DNA"/>
</dbReference>
<proteinExistence type="predicted"/>
<reference evidence="2" key="1">
    <citation type="submission" date="2019-09" db="EMBL/GenBank/DDBJ databases">
        <title>Draft genome information of white flower Hibiscus syriacus.</title>
        <authorList>
            <person name="Kim Y.-M."/>
        </authorList>
    </citation>
    <scope>NUCLEOTIDE SEQUENCE [LARGE SCALE GENOMIC DNA]</scope>
    <source>
        <strain evidence="2">YM2019G1</strain>
    </source>
</reference>
<evidence type="ECO:0000313" key="3">
    <source>
        <dbReference type="Proteomes" id="UP000436088"/>
    </source>
</evidence>
<dbReference type="PANTHER" id="PTHR36884:SF1">
    <property type="entry name" value="FIP1[V]-LIKE PROTEIN"/>
    <property type="match status" value="1"/>
</dbReference>
<organism evidence="2 3">
    <name type="scientific">Hibiscus syriacus</name>
    <name type="common">Rose of Sharon</name>
    <dbReference type="NCBI Taxonomy" id="106335"/>
    <lineage>
        <taxon>Eukaryota</taxon>
        <taxon>Viridiplantae</taxon>
        <taxon>Streptophyta</taxon>
        <taxon>Embryophyta</taxon>
        <taxon>Tracheophyta</taxon>
        <taxon>Spermatophyta</taxon>
        <taxon>Magnoliopsida</taxon>
        <taxon>eudicotyledons</taxon>
        <taxon>Gunneridae</taxon>
        <taxon>Pentapetalae</taxon>
        <taxon>rosids</taxon>
        <taxon>malvids</taxon>
        <taxon>Malvales</taxon>
        <taxon>Malvaceae</taxon>
        <taxon>Malvoideae</taxon>
        <taxon>Hibiscus</taxon>
    </lineage>
</organism>
<dbReference type="Proteomes" id="UP000436088">
    <property type="component" value="Unassembled WGS sequence"/>
</dbReference>
<feature type="compositionally biased region" description="Gly residues" evidence="1">
    <location>
        <begin position="54"/>
        <end position="66"/>
    </location>
</feature>
<evidence type="ECO:0000313" key="2">
    <source>
        <dbReference type="EMBL" id="KAE8733359.1"/>
    </source>
</evidence>
<dbReference type="GO" id="GO:0006397">
    <property type="term" value="P:mRNA processing"/>
    <property type="evidence" value="ECO:0007669"/>
    <property type="project" value="InterPro"/>
</dbReference>
<name>A0A6A3D245_HIBSY</name>
<gene>
    <name evidence="2" type="ORF">F3Y22_tig00001340pilonHSYRG00061</name>
</gene>
<protein>
    <submittedName>
        <fullName evidence="2">Uncharacterized protein</fullName>
    </submittedName>
</protein>
<keyword evidence="3" id="KW-1185">Reference proteome</keyword>
<feature type="region of interest" description="Disordered" evidence="1">
    <location>
        <begin position="1"/>
        <end position="66"/>
    </location>
</feature>
<dbReference type="GO" id="GO:0003723">
    <property type="term" value="F:RNA binding"/>
    <property type="evidence" value="ECO:0007669"/>
    <property type="project" value="TreeGrafter"/>
</dbReference>
<dbReference type="AlphaFoldDB" id="A0A6A3D245"/>